<dbReference type="Pfam" id="PF00326">
    <property type="entry name" value="Peptidase_S9"/>
    <property type="match status" value="1"/>
</dbReference>
<proteinExistence type="inferred from homology"/>
<feature type="compositionally biased region" description="Polar residues" evidence="5">
    <location>
        <begin position="368"/>
        <end position="381"/>
    </location>
</feature>
<feature type="domain" description="Peptidase S9A N-terminal" evidence="7">
    <location>
        <begin position="17"/>
        <end position="336"/>
    </location>
</feature>
<feature type="region of interest" description="Disordered" evidence="5">
    <location>
        <begin position="337"/>
        <end position="382"/>
    </location>
</feature>
<evidence type="ECO:0000259" key="6">
    <source>
        <dbReference type="Pfam" id="PF00326"/>
    </source>
</evidence>
<dbReference type="InterPro" id="IPR001375">
    <property type="entry name" value="Peptidase_S9_cat"/>
</dbReference>
<keyword evidence="9" id="KW-1185">Reference proteome</keyword>
<dbReference type="Gene3D" id="3.40.50.1820">
    <property type="entry name" value="alpha/beta hydrolase"/>
    <property type="match status" value="1"/>
</dbReference>
<dbReference type="Pfam" id="PF02897">
    <property type="entry name" value="Peptidase_S9_N"/>
    <property type="match status" value="1"/>
</dbReference>
<evidence type="ECO:0000313" key="9">
    <source>
        <dbReference type="Proteomes" id="UP000013015"/>
    </source>
</evidence>
<dbReference type="Gene3D" id="2.130.10.120">
    <property type="entry name" value="Prolyl oligopeptidase, N-terminal domain"/>
    <property type="match status" value="2"/>
</dbReference>
<sequence length="799" mass="87356">MTETTLPPRAPKKFGLRVRSIHGDHFDDGWDWLRNEDNAEVLAHLDAENAWADEICAPTAGLAKRIAAEVKGHAALDDVSVPVREGDFWYFHRWREGASYATHHRVKAIGDPSAPLSADSLPPKPAVDSPLPGEQLVLDENEQAAGHEFFRVADIVPSPDGRFIAWARDLSGDERYQWLIREVASGKTVDEAVVDAGYGFAWAADSASFIYVGVDDAWRACEIWHHSLGTTQGQDRLLLVDPDERFEMGISTGADPNLGIIASVSSTSGKAWAWSPFTPCGRPLPIVEPRPGVMVSLESAGDHFLIVHTASTREGSLAAAPIPVDLEDRFETVGPEFSRSALGNRKSGTEPAFSGSFATSGRAEEDNTALTPGSSAGSASNADRVLAPSSTWICLREPEAGERILDVEAYGGFCVLTMRSASLTQLEYRMREVPLVQGQGPRPRFLDAEEISKAWGPGRFVETDVPVRTIQSINGPRFHDEFFRFSVQSQIQPPRIMQVDPRSGEARVLKVTEAPGWDASAYVEERVWVRARDQKTQIPVTLVHRADIAPDGTNPGWELGYGAYEVSYDPEFEILRLPLLKRGVVFAIAHVRGGGELGRAWYEDGKEFAKPHSFTDFIDVGEWLVSSGWVHKGRLIGEGRSAGGLLMGAVTNTVPDRYRVIVAGVPFVDALTTILDPSLPLTIGEWEEWGNPIESPEVYALMRGYTPYENVPIGVELPAVMATTSVNDTRVEFVEPTKWVLRLREASGAHEDAELAHARPIVLRTQMVAGHAGPSGREGHWAARAEEFAFALGQVGIGA</sequence>
<dbReference type="HOGENOM" id="CLU_011290_0_1_11"/>
<dbReference type="Proteomes" id="UP000013015">
    <property type="component" value="Unassembled WGS sequence"/>
</dbReference>
<comment type="caution">
    <text evidence="8">The sequence shown here is derived from an EMBL/GenBank/DDBJ whole genome shotgun (WGS) entry which is preliminary data.</text>
</comment>
<evidence type="ECO:0000256" key="4">
    <source>
        <dbReference type="ARBA" id="ARBA00022825"/>
    </source>
</evidence>
<reference evidence="8 9" key="1">
    <citation type="submission" date="2013-03" db="EMBL/GenBank/DDBJ databases">
        <title>Reference genome for the Human Microbiome Project.</title>
        <authorList>
            <person name="Aqrawi P."/>
            <person name="Ayvaz T."/>
            <person name="Bess C."/>
            <person name="Blankenburg K."/>
            <person name="Coyle M."/>
            <person name="Deng J."/>
            <person name="Forbes L."/>
            <person name="Fowler G."/>
            <person name="Francisco L."/>
            <person name="Fu Q."/>
            <person name="Gibbs R."/>
            <person name="Gross S."/>
            <person name="Gubbala S."/>
            <person name="Hale W."/>
            <person name="Hemphill L."/>
            <person name="Highlander S."/>
            <person name="Hirani K."/>
            <person name="Jackson L."/>
            <person name="Jakkamsetti A."/>
            <person name="Javaid M."/>
            <person name="Jayaseelan J.C."/>
            <person name="Jiang H."/>
            <person name="Joshi V."/>
            <person name="Korchina V."/>
            <person name="Kovar C."/>
            <person name="Lara F."/>
            <person name="Lee S."/>
            <person name="Liu Y."/>
            <person name="Mata R."/>
            <person name="Mathew T."/>
            <person name="Munidasa M."/>
            <person name="Muzny D."/>
            <person name="Nazareth L."/>
            <person name="Ngo R."/>
            <person name="Nguyen L."/>
            <person name="Nguyen N."/>
            <person name="Okwuonu G."/>
            <person name="Ongeri F."/>
            <person name="Palculict T."/>
            <person name="Patil S."/>
            <person name="Petrosino J."/>
            <person name="Pham C."/>
            <person name="Pham P."/>
            <person name="Pu L.-L."/>
            <person name="Qin X."/>
            <person name="Qu J."/>
            <person name="Reid J."/>
            <person name="Ross M."/>
            <person name="Ruth R."/>
            <person name="Saada N."/>
            <person name="San Lucas F."/>
            <person name="Santibanez J."/>
            <person name="Shang Y."/>
            <person name="Simmons D."/>
            <person name="Song X.-Z."/>
            <person name="Tang L.-Y."/>
            <person name="Thornton R."/>
            <person name="Warren J."/>
            <person name="Weissenberger G."/>
            <person name="Wilczek-Boney K."/>
            <person name="Worley K."/>
            <person name="Youmans B."/>
            <person name="Zhang J."/>
            <person name="Zhang L."/>
            <person name="Zhao Z."/>
            <person name="Zhou C."/>
            <person name="Zhu D."/>
            <person name="Zhu Y."/>
        </authorList>
    </citation>
    <scope>NUCLEOTIDE SEQUENCE [LARGE SCALE GENOMIC DNA]</scope>
    <source>
        <strain evidence="8 9">F0333</strain>
    </source>
</reference>
<comment type="similarity">
    <text evidence="1">Belongs to the peptidase S9A family.</text>
</comment>
<keyword evidence="2" id="KW-0645">Protease</keyword>
<dbReference type="PATRIC" id="fig|888050.3.peg.929"/>
<feature type="domain" description="Peptidase S9 prolyl oligopeptidase catalytic" evidence="6">
    <location>
        <begin position="573"/>
        <end position="794"/>
    </location>
</feature>
<evidence type="ECO:0000256" key="1">
    <source>
        <dbReference type="ARBA" id="ARBA00005228"/>
    </source>
</evidence>
<dbReference type="PANTHER" id="PTHR11757:SF19">
    <property type="entry name" value="PROLYL ENDOPEPTIDASE-LIKE"/>
    <property type="match status" value="1"/>
</dbReference>
<dbReference type="EC" id="3.4.21.83" evidence="8"/>
<dbReference type="InterPro" id="IPR029058">
    <property type="entry name" value="AB_hydrolase_fold"/>
</dbReference>
<evidence type="ECO:0000256" key="2">
    <source>
        <dbReference type="ARBA" id="ARBA00022670"/>
    </source>
</evidence>
<evidence type="ECO:0000259" key="7">
    <source>
        <dbReference type="Pfam" id="PF02897"/>
    </source>
</evidence>
<dbReference type="GO" id="GO:0004252">
    <property type="term" value="F:serine-type endopeptidase activity"/>
    <property type="evidence" value="ECO:0007669"/>
    <property type="project" value="UniProtKB-EC"/>
</dbReference>
<dbReference type="InterPro" id="IPR023302">
    <property type="entry name" value="Pept_S9A_N"/>
</dbReference>
<gene>
    <name evidence="8" type="ORF">HMPREF9004_0983</name>
</gene>
<evidence type="ECO:0000256" key="3">
    <source>
        <dbReference type="ARBA" id="ARBA00022801"/>
    </source>
</evidence>
<keyword evidence="4" id="KW-0720">Serine protease</keyword>
<dbReference type="PRINTS" id="PR00862">
    <property type="entry name" value="PROLIGOPTASE"/>
</dbReference>
<dbReference type="GO" id="GO:0006508">
    <property type="term" value="P:proteolysis"/>
    <property type="evidence" value="ECO:0007669"/>
    <property type="project" value="UniProtKB-KW"/>
</dbReference>
<dbReference type="SUPFAM" id="SSF50993">
    <property type="entry name" value="Peptidase/esterase 'gauge' domain"/>
    <property type="match status" value="1"/>
</dbReference>
<dbReference type="InterPro" id="IPR051543">
    <property type="entry name" value="Serine_Peptidase_S9A"/>
</dbReference>
<evidence type="ECO:0000256" key="5">
    <source>
        <dbReference type="SAM" id="MobiDB-lite"/>
    </source>
</evidence>
<dbReference type="SUPFAM" id="SSF53474">
    <property type="entry name" value="alpha/beta-Hydrolases"/>
    <property type="match status" value="1"/>
</dbReference>
<dbReference type="eggNOG" id="COG1770">
    <property type="taxonomic scope" value="Bacteria"/>
</dbReference>
<dbReference type="EMBL" id="AQHZ01000015">
    <property type="protein sequence ID" value="ENO18414.1"/>
    <property type="molecule type" value="Genomic_DNA"/>
</dbReference>
<dbReference type="PANTHER" id="PTHR11757">
    <property type="entry name" value="PROTEASE FAMILY S9A OLIGOPEPTIDASE"/>
    <property type="match status" value="1"/>
</dbReference>
<protein>
    <submittedName>
        <fullName evidence="8">Oligopeptidase B</fullName>
        <ecNumber evidence="8">3.4.21.83</ecNumber>
    </submittedName>
</protein>
<evidence type="ECO:0000313" key="8">
    <source>
        <dbReference type="EMBL" id="ENO18414.1"/>
    </source>
</evidence>
<dbReference type="RefSeq" id="WP_005962941.1">
    <property type="nucleotide sequence ID" value="NZ_CP040505.1"/>
</dbReference>
<name>N6WDU3_9ACTO</name>
<dbReference type="InterPro" id="IPR002470">
    <property type="entry name" value="Peptidase_S9A"/>
</dbReference>
<dbReference type="OrthoDB" id="9801421at2"/>
<keyword evidence="3 8" id="KW-0378">Hydrolase</keyword>
<accession>N6WDU3</accession>
<dbReference type="AlphaFoldDB" id="N6WDU3"/>
<dbReference type="STRING" id="888050.HMPREF9004_0983"/>
<organism evidence="8 9">
    <name type="scientific">Schaalia cardiffensis F0333</name>
    <dbReference type="NCBI Taxonomy" id="888050"/>
    <lineage>
        <taxon>Bacteria</taxon>
        <taxon>Bacillati</taxon>
        <taxon>Actinomycetota</taxon>
        <taxon>Actinomycetes</taxon>
        <taxon>Actinomycetales</taxon>
        <taxon>Actinomycetaceae</taxon>
        <taxon>Schaalia</taxon>
    </lineage>
</organism>